<dbReference type="PATRIC" id="fig|1616.3.peg.293"/>
<keyword evidence="2" id="KW-0378">Hydrolase</keyword>
<evidence type="ECO:0000259" key="5">
    <source>
        <dbReference type="PROSITE" id="PS51192"/>
    </source>
</evidence>
<keyword evidence="8" id="KW-1185">Reference proteome</keyword>
<reference evidence="7 8" key="1">
    <citation type="journal article" date="2015" name="Genome Announc.">
        <title>Expanding the biotechnology potential of lactobacilli through comparative genomics of 213 strains and associated genera.</title>
        <authorList>
            <person name="Sun Z."/>
            <person name="Harris H.M."/>
            <person name="McCann A."/>
            <person name="Guo C."/>
            <person name="Argimon S."/>
            <person name="Zhang W."/>
            <person name="Yang X."/>
            <person name="Jeffery I.B."/>
            <person name="Cooney J.C."/>
            <person name="Kagawa T.F."/>
            <person name="Liu W."/>
            <person name="Song Y."/>
            <person name="Salvetti E."/>
            <person name="Wrobel A."/>
            <person name="Rasinkangas P."/>
            <person name="Parkhill J."/>
            <person name="Rea M.C."/>
            <person name="O'Sullivan O."/>
            <person name="Ritari J."/>
            <person name="Douillard F.P."/>
            <person name="Paul Ross R."/>
            <person name="Yang R."/>
            <person name="Briner A.E."/>
            <person name="Felis G.E."/>
            <person name="de Vos W.M."/>
            <person name="Barrangou R."/>
            <person name="Klaenhammer T.R."/>
            <person name="Caufield P.W."/>
            <person name="Cui Y."/>
            <person name="Zhang H."/>
            <person name="O'Toole P.W."/>
        </authorList>
    </citation>
    <scope>NUCLEOTIDE SEQUENCE [LARGE SCALE GENOMIC DNA]</scope>
    <source>
        <strain evidence="7 8">DSM 20593</strain>
    </source>
</reference>
<dbReference type="InterPro" id="IPR027417">
    <property type="entry name" value="P-loop_NTPase"/>
</dbReference>
<feature type="domain" description="Helicase C-terminal" evidence="6">
    <location>
        <begin position="223"/>
        <end position="377"/>
    </location>
</feature>
<dbReference type="PANTHER" id="PTHR13710:SF84">
    <property type="entry name" value="ATP-DEPENDENT DNA HELICASE RECS-RELATED"/>
    <property type="match status" value="1"/>
</dbReference>
<organism evidence="7 8">
    <name type="scientific">Weissella kandleri</name>
    <dbReference type="NCBI Taxonomy" id="1616"/>
    <lineage>
        <taxon>Bacteria</taxon>
        <taxon>Bacillati</taxon>
        <taxon>Bacillota</taxon>
        <taxon>Bacilli</taxon>
        <taxon>Lactobacillales</taxon>
        <taxon>Lactobacillaceae</taxon>
        <taxon>Weissella</taxon>
    </lineage>
</organism>
<dbReference type="SUPFAM" id="SSF52540">
    <property type="entry name" value="P-loop containing nucleoside triphosphate hydrolases"/>
    <property type="match status" value="1"/>
</dbReference>
<dbReference type="Gene3D" id="3.40.50.300">
    <property type="entry name" value="P-loop containing nucleotide triphosphate hydrolases"/>
    <property type="match status" value="2"/>
</dbReference>
<dbReference type="Pfam" id="PF00271">
    <property type="entry name" value="Helicase_C"/>
    <property type="match status" value="1"/>
</dbReference>
<dbReference type="GO" id="GO:0030894">
    <property type="term" value="C:replisome"/>
    <property type="evidence" value="ECO:0007669"/>
    <property type="project" value="TreeGrafter"/>
</dbReference>
<dbReference type="GO" id="GO:0043138">
    <property type="term" value="F:3'-5' DNA helicase activity"/>
    <property type="evidence" value="ECO:0007669"/>
    <property type="project" value="TreeGrafter"/>
</dbReference>
<protein>
    <recommendedName>
        <fullName evidence="9">ATP-dependent DNA helicase RecQ</fullName>
    </recommendedName>
</protein>
<name>A0A0R2JP24_9LACO</name>
<dbReference type="GO" id="GO:0006281">
    <property type="term" value="P:DNA repair"/>
    <property type="evidence" value="ECO:0007669"/>
    <property type="project" value="TreeGrafter"/>
</dbReference>
<dbReference type="Proteomes" id="UP000051655">
    <property type="component" value="Unassembled WGS sequence"/>
</dbReference>
<comment type="caution">
    <text evidence="7">The sequence shown here is derived from an EMBL/GenBank/DDBJ whole genome shotgun (WGS) entry which is preliminary data.</text>
</comment>
<sequence>MNEDELLTVLQQHFGFNQFRVGQAEILQALMQGQSTVALLPTGGGKSLIYQMMGVLRPGLIVIVTPLLSLMQDQVARLNYLGEKRVVALNSMLSSTERAQVLQALPQYHFLFISPEMLGNQDVLQRLRQCQLNLLVVDEAHTVLSWGLDFRPDYLKLPGIVAQLGQPQLLLLTATATAQMLTAMMQIFKLPIDQTYLYRSSVDRPNIYLHTENLSDEDAKRDRLKALVQTMVGPGIVYFSSRRLASQMALWLQQVTGLRVVAYHAGLDAQDRYRIQRQFMLDQIDVITATSAFGMGLDKADIRYVIHYQMSADIENYLQEFGRAGRDGKTAIAVLLYSPGDEQLQRSMIDLDLPDANEVRNLSQTSEQLPGISESAYRLVQYYAQKSLSIDDINQKFELRRKQRNQALNALLEYTQLTSGLRAYLLRYFADDSKIDATFENAQGDVDFKRLNLKREQAMTTKDTNSMDWQQKIEQLFNIR</sequence>
<dbReference type="AlphaFoldDB" id="A0A0R2JP24"/>
<feature type="domain" description="Helicase ATP-binding" evidence="5">
    <location>
        <begin position="27"/>
        <end position="194"/>
    </location>
</feature>
<dbReference type="GO" id="GO:0009378">
    <property type="term" value="F:four-way junction helicase activity"/>
    <property type="evidence" value="ECO:0007669"/>
    <property type="project" value="TreeGrafter"/>
</dbReference>
<dbReference type="PANTHER" id="PTHR13710">
    <property type="entry name" value="DNA HELICASE RECQ FAMILY MEMBER"/>
    <property type="match status" value="1"/>
</dbReference>
<dbReference type="GO" id="GO:0005524">
    <property type="term" value="F:ATP binding"/>
    <property type="evidence" value="ECO:0007669"/>
    <property type="project" value="UniProtKB-KW"/>
</dbReference>
<dbReference type="GO" id="GO:0003676">
    <property type="term" value="F:nucleic acid binding"/>
    <property type="evidence" value="ECO:0007669"/>
    <property type="project" value="InterPro"/>
</dbReference>
<dbReference type="InterPro" id="IPR011545">
    <property type="entry name" value="DEAD/DEAH_box_helicase_dom"/>
</dbReference>
<keyword evidence="1" id="KW-0547">Nucleotide-binding</keyword>
<evidence type="ECO:0000313" key="7">
    <source>
        <dbReference type="EMBL" id="KRN75789.1"/>
    </source>
</evidence>
<keyword evidence="4" id="KW-0067">ATP-binding</keyword>
<evidence type="ECO:0008006" key="9">
    <source>
        <dbReference type="Google" id="ProtNLM"/>
    </source>
</evidence>
<evidence type="ECO:0000313" key="8">
    <source>
        <dbReference type="Proteomes" id="UP000051655"/>
    </source>
</evidence>
<dbReference type="STRING" id="1616.IV73_GL000288"/>
<dbReference type="EMBL" id="JQBP01000001">
    <property type="protein sequence ID" value="KRN75789.1"/>
    <property type="molecule type" value="Genomic_DNA"/>
</dbReference>
<dbReference type="Pfam" id="PF00270">
    <property type="entry name" value="DEAD"/>
    <property type="match status" value="1"/>
</dbReference>
<accession>A0A0R2JP24</accession>
<dbReference type="GO" id="GO:0006310">
    <property type="term" value="P:DNA recombination"/>
    <property type="evidence" value="ECO:0007669"/>
    <property type="project" value="InterPro"/>
</dbReference>
<evidence type="ECO:0000256" key="2">
    <source>
        <dbReference type="ARBA" id="ARBA00022801"/>
    </source>
</evidence>
<dbReference type="GO" id="GO:0043590">
    <property type="term" value="C:bacterial nucleoid"/>
    <property type="evidence" value="ECO:0007669"/>
    <property type="project" value="TreeGrafter"/>
</dbReference>
<dbReference type="PROSITE" id="PS51192">
    <property type="entry name" value="HELICASE_ATP_BIND_1"/>
    <property type="match status" value="1"/>
</dbReference>
<dbReference type="RefSeq" id="WP_057753744.1">
    <property type="nucleotide sequence ID" value="NZ_JQBP01000001.1"/>
</dbReference>
<dbReference type="PROSITE" id="PS51194">
    <property type="entry name" value="HELICASE_CTER"/>
    <property type="match status" value="1"/>
</dbReference>
<dbReference type="InterPro" id="IPR004589">
    <property type="entry name" value="DNA_helicase_ATP-dep_RecQ"/>
</dbReference>
<dbReference type="OrthoDB" id="9763310at2"/>
<dbReference type="CDD" id="cd17920">
    <property type="entry name" value="DEXHc_RecQ"/>
    <property type="match status" value="1"/>
</dbReference>
<dbReference type="GO" id="GO:0005737">
    <property type="term" value="C:cytoplasm"/>
    <property type="evidence" value="ECO:0007669"/>
    <property type="project" value="TreeGrafter"/>
</dbReference>
<dbReference type="SMART" id="SM00490">
    <property type="entry name" value="HELICc"/>
    <property type="match status" value="1"/>
</dbReference>
<dbReference type="SMART" id="SM00487">
    <property type="entry name" value="DEXDc"/>
    <property type="match status" value="1"/>
</dbReference>
<evidence type="ECO:0000256" key="3">
    <source>
        <dbReference type="ARBA" id="ARBA00022806"/>
    </source>
</evidence>
<evidence type="ECO:0000256" key="4">
    <source>
        <dbReference type="ARBA" id="ARBA00022840"/>
    </source>
</evidence>
<keyword evidence="3" id="KW-0347">Helicase</keyword>
<gene>
    <name evidence="7" type="ORF">IV73_GL000288</name>
</gene>
<dbReference type="InterPro" id="IPR001650">
    <property type="entry name" value="Helicase_C-like"/>
</dbReference>
<dbReference type="GO" id="GO:0016787">
    <property type="term" value="F:hydrolase activity"/>
    <property type="evidence" value="ECO:0007669"/>
    <property type="project" value="UniProtKB-KW"/>
</dbReference>
<evidence type="ECO:0000256" key="1">
    <source>
        <dbReference type="ARBA" id="ARBA00022741"/>
    </source>
</evidence>
<evidence type="ECO:0000259" key="6">
    <source>
        <dbReference type="PROSITE" id="PS51194"/>
    </source>
</evidence>
<dbReference type="InterPro" id="IPR014001">
    <property type="entry name" value="Helicase_ATP-bd"/>
</dbReference>
<proteinExistence type="predicted"/>
<dbReference type="NCBIfam" id="TIGR00614">
    <property type="entry name" value="recQ_fam"/>
    <property type="match status" value="1"/>
</dbReference>